<dbReference type="RefSeq" id="WP_184329919.1">
    <property type="nucleotide sequence ID" value="NZ_JACHHZ010000001.1"/>
</dbReference>
<keyword evidence="3" id="KW-1185">Reference proteome</keyword>
<feature type="signal peptide" evidence="1">
    <location>
        <begin position="1"/>
        <end position="20"/>
    </location>
</feature>
<gene>
    <name evidence="2" type="ORF">HNQ60_001021</name>
</gene>
<accession>A0A841HJH1</accession>
<protein>
    <submittedName>
        <fullName evidence="2">Uncharacterized protein</fullName>
    </submittedName>
</protein>
<feature type="chain" id="PRO_5032874390" evidence="1">
    <location>
        <begin position="21"/>
        <end position="234"/>
    </location>
</feature>
<sequence length="234" mass="25146">MKIIRACALTASLTAGLAMADAPAPAAPSAESKFAGNWIVKGEFGDLKYTLSCFFIGDDQTLSGPCLGIREPLLRANGRLNEKSMQFKYKTEYQGTGLTLDYRGRVQSDGSFKGTVMADQSEGRFEATPQSVLTVGEMTPWILNVGFTSSMQYSVVCGFRQSGDRIKGPCAISQGATLQARGRIEGDNVSFEYDTQYEGRPIRVEYSGTLQADGALQGTIKEGSSAGVFSAERP</sequence>
<proteinExistence type="predicted"/>
<evidence type="ECO:0000256" key="1">
    <source>
        <dbReference type="SAM" id="SignalP"/>
    </source>
</evidence>
<dbReference type="AlphaFoldDB" id="A0A841HJH1"/>
<organism evidence="2 3">
    <name type="scientific">Povalibacter uvarum</name>
    <dbReference type="NCBI Taxonomy" id="732238"/>
    <lineage>
        <taxon>Bacteria</taxon>
        <taxon>Pseudomonadati</taxon>
        <taxon>Pseudomonadota</taxon>
        <taxon>Gammaproteobacteria</taxon>
        <taxon>Steroidobacterales</taxon>
        <taxon>Steroidobacteraceae</taxon>
        <taxon>Povalibacter</taxon>
    </lineage>
</organism>
<evidence type="ECO:0000313" key="2">
    <source>
        <dbReference type="EMBL" id="MBB6092175.1"/>
    </source>
</evidence>
<reference evidence="2 3" key="1">
    <citation type="submission" date="2020-08" db="EMBL/GenBank/DDBJ databases">
        <title>Genomic Encyclopedia of Type Strains, Phase IV (KMG-IV): sequencing the most valuable type-strain genomes for metagenomic binning, comparative biology and taxonomic classification.</title>
        <authorList>
            <person name="Goeker M."/>
        </authorList>
    </citation>
    <scope>NUCLEOTIDE SEQUENCE [LARGE SCALE GENOMIC DNA]</scope>
    <source>
        <strain evidence="2 3">DSM 26723</strain>
    </source>
</reference>
<dbReference type="EMBL" id="JACHHZ010000001">
    <property type="protein sequence ID" value="MBB6092175.1"/>
    <property type="molecule type" value="Genomic_DNA"/>
</dbReference>
<comment type="caution">
    <text evidence="2">The sequence shown here is derived from an EMBL/GenBank/DDBJ whole genome shotgun (WGS) entry which is preliminary data.</text>
</comment>
<name>A0A841HJH1_9GAMM</name>
<dbReference type="Proteomes" id="UP000588068">
    <property type="component" value="Unassembled WGS sequence"/>
</dbReference>
<keyword evidence="1" id="KW-0732">Signal</keyword>
<evidence type="ECO:0000313" key="3">
    <source>
        <dbReference type="Proteomes" id="UP000588068"/>
    </source>
</evidence>